<sequence>MAGTRDDYDVTAALDEFYASRTGVCGLVESGVTIVPPLFLAPNSPPPPPLGTTNFIIPTIDLSLPRSVIVPLVHAAARTCGIFYVTNHGVPADVIDSALSAVRAFHELPPAVRSAFYTLAPVGGVSFSTYRNDRPRQAARPDAIPVLPWRDSLTISLAPPGPDMGHFPASCRDPLLEYHRVMAEFGKKKIGALLSEALGVGAEWLEKTMQMEAASMASHYYPPCPEPAKVIGGMDHTDPFLFTVLVQDAVGGLVVHVDDGEWIDVPPVAGTLLINITELLKVFSNDEYISIDHRVRVKSMKESRVSIALFFNPSDSHIIEPLPELVTADKPRRYRSFTMTEFMDSRKGKFGNGSSSIQQFALTSEPSS</sequence>
<feature type="domain" description="Fe2OG dioxygenase" evidence="7">
    <location>
        <begin position="212"/>
        <end position="313"/>
    </location>
</feature>
<dbReference type="Pfam" id="PF14226">
    <property type="entry name" value="DIOX_N"/>
    <property type="match status" value="1"/>
</dbReference>
<dbReference type="Pfam" id="PF03171">
    <property type="entry name" value="2OG-FeII_Oxy"/>
    <property type="match status" value="1"/>
</dbReference>
<evidence type="ECO:0000256" key="3">
    <source>
        <dbReference type="ARBA" id="ARBA00022723"/>
    </source>
</evidence>
<dbReference type="FunFam" id="2.60.120.330:FF:000026">
    <property type="entry name" value="DIBOA-glucoside dioxygenase BX6"/>
    <property type="match status" value="1"/>
</dbReference>
<comment type="similarity">
    <text evidence="2 6">Belongs to the iron/ascorbate-dependent oxidoreductase family.</text>
</comment>
<dbReference type="OMA" id="FFNPGKC"/>
<dbReference type="OrthoDB" id="288590at2759"/>
<dbReference type="GeneID" id="123057335"/>
<dbReference type="InterPro" id="IPR027443">
    <property type="entry name" value="IPNS-like_sf"/>
</dbReference>
<dbReference type="PANTHER" id="PTHR10209:SF662">
    <property type="entry name" value="OS01G0536400 PROTEIN"/>
    <property type="match status" value="1"/>
</dbReference>
<dbReference type="Gramene" id="TraesCS3A03G1222400.1">
    <property type="protein sequence ID" value="TraesCS3A03G1222400.1.CDS"/>
    <property type="gene ID" value="TraesCS3A03G1222400"/>
</dbReference>
<dbReference type="EnsemblPlants" id="TraesCS3A02G518100.1">
    <property type="protein sequence ID" value="TraesCS3A02G518100.1"/>
    <property type="gene ID" value="TraesCS3A02G518100"/>
</dbReference>
<dbReference type="SMR" id="A0A3B6ESQ7"/>
<dbReference type="InterPro" id="IPR026992">
    <property type="entry name" value="DIOX_N"/>
</dbReference>
<dbReference type="GO" id="GO:0051213">
    <property type="term" value="F:dioxygenase activity"/>
    <property type="evidence" value="ECO:0007669"/>
    <property type="project" value="UniProtKB-ARBA"/>
</dbReference>
<evidence type="ECO:0000256" key="2">
    <source>
        <dbReference type="ARBA" id="ARBA00008056"/>
    </source>
</evidence>
<dbReference type="InterPro" id="IPR005123">
    <property type="entry name" value="Oxoglu/Fe-dep_dioxygenase_dom"/>
</dbReference>
<dbReference type="AlphaFoldDB" id="A0A3B6ESQ7"/>
<dbReference type="Gramene" id="TraesLDM3A03G01523050.1">
    <property type="protein sequence ID" value="TraesLDM3A03G01523050.1"/>
    <property type="gene ID" value="TraesLDM3A03G01523050"/>
</dbReference>
<dbReference type="STRING" id="4565.A0A3B6ESQ7"/>
<dbReference type="PANTHER" id="PTHR10209">
    <property type="entry name" value="OXIDOREDUCTASE, 2OG-FE II OXYGENASE FAMILY PROTEIN"/>
    <property type="match status" value="1"/>
</dbReference>
<accession>A0A3B6ESQ7</accession>
<proteinExistence type="inferred from homology"/>
<evidence type="ECO:0000256" key="1">
    <source>
        <dbReference type="ARBA" id="ARBA00001962"/>
    </source>
</evidence>
<dbReference type="Proteomes" id="UP000019116">
    <property type="component" value="Chromosome 3A"/>
</dbReference>
<dbReference type="Gramene" id="TraesWEE_scaffold_000953_01G000400.1">
    <property type="protein sequence ID" value="TraesWEE_scaffold_000953_01G000400.1"/>
    <property type="gene ID" value="TraesWEE_scaffold_000953_01G000400"/>
</dbReference>
<evidence type="ECO:0000259" key="7">
    <source>
        <dbReference type="PROSITE" id="PS51471"/>
    </source>
</evidence>
<dbReference type="Gene3D" id="2.60.120.330">
    <property type="entry name" value="B-lactam Antibiotic, Isopenicillin N Synthase, Chain"/>
    <property type="match status" value="1"/>
</dbReference>
<dbReference type="Gramene" id="TraesKAR3A01G0465150.1">
    <property type="protein sequence ID" value="cds.TraesKAR3A01G0465150.1"/>
    <property type="gene ID" value="TraesKAR3A01G0465150"/>
</dbReference>
<dbReference type="PRINTS" id="PR00682">
    <property type="entry name" value="IPNSYNTHASE"/>
</dbReference>
<evidence type="ECO:0000313" key="8">
    <source>
        <dbReference type="EnsemblPlants" id="TraesCS3A02G518100.1"/>
    </source>
</evidence>
<keyword evidence="5 6" id="KW-0408">Iron</keyword>
<reference evidence="8" key="2">
    <citation type="submission" date="2018-10" db="UniProtKB">
        <authorList>
            <consortium name="EnsemblPlants"/>
        </authorList>
    </citation>
    <scope>IDENTIFICATION</scope>
</reference>
<dbReference type="PROSITE" id="PS51471">
    <property type="entry name" value="FE2OG_OXY"/>
    <property type="match status" value="1"/>
</dbReference>
<reference evidence="8" key="1">
    <citation type="submission" date="2018-08" db="EMBL/GenBank/DDBJ databases">
        <authorList>
            <person name="Rossello M."/>
        </authorList>
    </citation>
    <scope>NUCLEOTIDE SEQUENCE [LARGE SCALE GENOMIC DNA]</scope>
    <source>
        <strain evidence="8">cv. Chinese Spring</strain>
    </source>
</reference>
<dbReference type="Gramene" id="TraesROB_scaffold_046266_01G000200.1">
    <property type="protein sequence ID" value="TraesROB_scaffold_046266_01G000200.1"/>
    <property type="gene ID" value="TraesROB_scaffold_046266_01G000200"/>
</dbReference>
<keyword evidence="3 6" id="KW-0479">Metal-binding</keyword>
<dbReference type="Gramene" id="TraesCS3A02G518100.1">
    <property type="protein sequence ID" value="TraesCS3A02G518100.1"/>
    <property type="gene ID" value="TraesCS3A02G518100"/>
</dbReference>
<keyword evidence="9" id="KW-1185">Reference proteome</keyword>
<evidence type="ECO:0000313" key="9">
    <source>
        <dbReference type="Proteomes" id="UP000019116"/>
    </source>
</evidence>
<comment type="cofactor">
    <cofactor evidence="1">
        <name>Fe cation</name>
        <dbReference type="ChEBI" id="CHEBI:24875"/>
    </cofactor>
</comment>
<dbReference type="InterPro" id="IPR044861">
    <property type="entry name" value="IPNS-like_FE2OG_OXY"/>
</dbReference>
<organism evidence="8">
    <name type="scientific">Triticum aestivum</name>
    <name type="common">Wheat</name>
    <dbReference type="NCBI Taxonomy" id="4565"/>
    <lineage>
        <taxon>Eukaryota</taxon>
        <taxon>Viridiplantae</taxon>
        <taxon>Streptophyta</taxon>
        <taxon>Embryophyta</taxon>
        <taxon>Tracheophyta</taxon>
        <taxon>Spermatophyta</taxon>
        <taxon>Magnoliopsida</taxon>
        <taxon>Liliopsida</taxon>
        <taxon>Poales</taxon>
        <taxon>Poaceae</taxon>
        <taxon>BOP clade</taxon>
        <taxon>Pooideae</taxon>
        <taxon>Triticodae</taxon>
        <taxon>Triticeae</taxon>
        <taxon>Triticinae</taxon>
        <taxon>Triticum</taxon>
    </lineage>
</organism>
<dbReference type="Gramene" id="TraesPARA_EIv1.0_0889020.1">
    <property type="protein sequence ID" value="TraesPARA_EIv1.0_0889020.1.CDS"/>
    <property type="gene ID" value="TraesPARA_EIv1.0_0889020"/>
</dbReference>
<dbReference type="SUPFAM" id="SSF51197">
    <property type="entry name" value="Clavaminate synthase-like"/>
    <property type="match status" value="1"/>
</dbReference>
<protein>
    <recommendedName>
        <fullName evidence="7">Fe2OG dioxygenase domain-containing protein</fullName>
    </recommendedName>
</protein>
<dbReference type="GO" id="GO:0046872">
    <property type="term" value="F:metal ion binding"/>
    <property type="evidence" value="ECO:0007669"/>
    <property type="project" value="UniProtKB-KW"/>
</dbReference>
<evidence type="ECO:0000256" key="6">
    <source>
        <dbReference type="RuleBase" id="RU003682"/>
    </source>
</evidence>
<name>A0A3B6ESQ7_WHEAT</name>
<evidence type="ECO:0000256" key="4">
    <source>
        <dbReference type="ARBA" id="ARBA00023002"/>
    </source>
</evidence>
<evidence type="ECO:0000256" key="5">
    <source>
        <dbReference type="ARBA" id="ARBA00023004"/>
    </source>
</evidence>
<dbReference type="RefSeq" id="XP_044336302.1">
    <property type="nucleotide sequence ID" value="XM_044480367.1"/>
</dbReference>
<dbReference type="Gramene" id="TraesCLE_scaffold_184188_01G000100.1">
    <property type="protein sequence ID" value="TraesCLE_scaffold_184188_01G000100.1"/>
    <property type="gene ID" value="TraesCLE_scaffold_184188_01G000100"/>
</dbReference>
<gene>
    <name evidence="8" type="primary">LOC123057335</name>
</gene>
<keyword evidence="4 6" id="KW-0560">Oxidoreductase</keyword>
<dbReference type="Gramene" id="TraesCAD_scaffold_086716_01G000100.1">
    <property type="protein sequence ID" value="TraesCAD_scaffold_086716_01G000100.1"/>
    <property type="gene ID" value="TraesCAD_scaffold_086716_01G000100"/>
</dbReference>